<dbReference type="PANTHER" id="PTHR33841:SF6">
    <property type="entry name" value="TYPE II METHYLTRANSFERASE M.HINDII"/>
    <property type="match status" value="1"/>
</dbReference>
<evidence type="ECO:0000256" key="4">
    <source>
        <dbReference type="ARBA" id="ARBA00022747"/>
    </source>
</evidence>
<organism evidence="8">
    <name type="scientific">Deinococcus sp. VB142</name>
    <dbReference type="NCBI Taxonomy" id="3112952"/>
    <lineage>
        <taxon>Bacteria</taxon>
        <taxon>Thermotogati</taxon>
        <taxon>Deinococcota</taxon>
        <taxon>Deinococci</taxon>
        <taxon>Deinococcales</taxon>
        <taxon>Deinococcaceae</taxon>
        <taxon>Deinococcus</taxon>
    </lineage>
</organism>
<evidence type="ECO:0000256" key="2">
    <source>
        <dbReference type="ARBA" id="ARBA00022603"/>
    </source>
</evidence>
<dbReference type="EC" id="2.1.1.72" evidence="1"/>
<keyword evidence="4" id="KW-0680">Restriction system</keyword>
<keyword evidence="3" id="KW-0808">Transferase</keyword>
<dbReference type="EMBL" id="CP149783">
    <property type="protein sequence ID" value="WYF46480.1"/>
    <property type="molecule type" value="Genomic_DNA"/>
</dbReference>
<dbReference type="GO" id="GO:0009007">
    <property type="term" value="F:site-specific DNA-methyltransferase (adenine-specific) activity"/>
    <property type="evidence" value="ECO:0007669"/>
    <property type="project" value="UniProtKB-EC"/>
</dbReference>
<evidence type="ECO:0000259" key="7">
    <source>
        <dbReference type="Pfam" id="PF12950"/>
    </source>
</evidence>
<dbReference type="GO" id="GO:0003677">
    <property type="term" value="F:DNA binding"/>
    <property type="evidence" value="ECO:0007669"/>
    <property type="project" value="UniProtKB-KW"/>
</dbReference>
<evidence type="ECO:0000256" key="1">
    <source>
        <dbReference type="ARBA" id="ARBA00011900"/>
    </source>
</evidence>
<evidence type="ECO:0000256" key="6">
    <source>
        <dbReference type="ARBA" id="ARBA00047942"/>
    </source>
</evidence>
<accession>A0AAU6Q859</accession>
<protein>
    <recommendedName>
        <fullName evidence="1">site-specific DNA-methyltransferase (adenine-specific)</fullName>
        <ecNumber evidence="1">2.1.1.72</ecNumber>
    </recommendedName>
</protein>
<evidence type="ECO:0000256" key="3">
    <source>
        <dbReference type="ARBA" id="ARBA00022679"/>
    </source>
</evidence>
<reference evidence="8" key="1">
    <citation type="submission" date="2024-03" db="EMBL/GenBank/DDBJ databases">
        <title>Deinococcus weizhi sp. nov., isolated from human skin.</title>
        <authorList>
            <person name="Wei Z."/>
            <person name="Tian F."/>
            <person name="Yang C."/>
            <person name="Xin L.T."/>
            <person name="Wen Z.J."/>
            <person name="Lan K.C."/>
            <person name="Yu L."/>
            <person name="Zhe W."/>
            <person name="Dan F.D."/>
            <person name="Jun W."/>
            <person name="Rui Z."/>
            <person name="Yong X.J."/>
            <person name="Ting Y."/>
            <person name="Wei X."/>
            <person name="Xu Z.G."/>
            <person name="Xin Z."/>
            <person name="Dong F.G."/>
            <person name="Ni X.M."/>
            <person name="Zheng M.G."/>
            <person name="Chun Y."/>
            <person name="Qian W.X."/>
        </authorList>
    </citation>
    <scope>NUCLEOTIDE SEQUENCE</scope>
    <source>
        <strain evidence="8">VB142</strain>
    </source>
</reference>
<dbReference type="PANTHER" id="PTHR33841">
    <property type="entry name" value="DNA METHYLTRANSFERASE YEEA-RELATED"/>
    <property type="match status" value="1"/>
</dbReference>
<dbReference type="GO" id="GO:0009307">
    <property type="term" value="P:DNA restriction-modification system"/>
    <property type="evidence" value="ECO:0007669"/>
    <property type="project" value="UniProtKB-KW"/>
</dbReference>
<feature type="domain" description="TaqI-like C-terminal specificity" evidence="7">
    <location>
        <begin position="141"/>
        <end position="302"/>
    </location>
</feature>
<name>A0AAU6Q859_9DEIO</name>
<dbReference type="Pfam" id="PF12950">
    <property type="entry name" value="TaqI_C"/>
    <property type="match status" value="1"/>
</dbReference>
<proteinExistence type="predicted"/>
<keyword evidence="2" id="KW-0489">Methyltransferase</keyword>
<dbReference type="RefSeq" id="WP_339097950.1">
    <property type="nucleotide sequence ID" value="NZ_CP149783.1"/>
</dbReference>
<evidence type="ECO:0000256" key="5">
    <source>
        <dbReference type="ARBA" id="ARBA00023125"/>
    </source>
</evidence>
<comment type="catalytic activity">
    <reaction evidence="6">
        <text>a 2'-deoxyadenosine in DNA + S-adenosyl-L-methionine = an N(6)-methyl-2'-deoxyadenosine in DNA + S-adenosyl-L-homocysteine + H(+)</text>
        <dbReference type="Rhea" id="RHEA:15197"/>
        <dbReference type="Rhea" id="RHEA-COMP:12418"/>
        <dbReference type="Rhea" id="RHEA-COMP:12419"/>
        <dbReference type="ChEBI" id="CHEBI:15378"/>
        <dbReference type="ChEBI" id="CHEBI:57856"/>
        <dbReference type="ChEBI" id="CHEBI:59789"/>
        <dbReference type="ChEBI" id="CHEBI:90615"/>
        <dbReference type="ChEBI" id="CHEBI:90616"/>
        <dbReference type="EC" id="2.1.1.72"/>
    </reaction>
</comment>
<dbReference type="GO" id="GO:0032259">
    <property type="term" value="P:methylation"/>
    <property type="evidence" value="ECO:0007669"/>
    <property type="project" value="UniProtKB-KW"/>
</dbReference>
<evidence type="ECO:0000313" key="8">
    <source>
        <dbReference type="EMBL" id="WYF46480.1"/>
    </source>
</evidence>
<sequence>MEFGHLKVFDAFAFPTVVIFSKERPNTKKIFSISEREIRGKIDDTSLETIREALASFHEFIRTEGFFISKSSLTEEWAVERPEIQEIVHKMELRGKQLAQKLEASIYRGITTGFNDAYILNELEYNEIKAYEPQSLKYLFPLLRGRYVQRWTPAWDNSYILILENSFSEKTHSWSGHSESEAFEILLSGHPLIAKRLASHEKSLRKRTDRGYYWWELRPCKYYEAFRLPKIAWGKYGSSPRFYFDDQGFINLNTIYFFNTDKKWILPILNSSLSYFYSLLRFNVVKDGFIEYTSSSIGRFPIPTPTPEQARRLEGFTDDSRLSELNALVYELYGLNAGEIALVEELTAGAYGAASAEAEAEGEEE</sequence>
<dbReference type="InterPro" id="IPR025931">
    <property type="entry name" value="TaqI_C"/>
</dbReference>
<keyword evidence="5" id="KW-0238">DNA-binding</keyword>
<dbReference type="AlphaFoldDB" id="A0AAU6Q859"/>
<dbReference type="InterPro" id="IPR050953">
    <property type="entry name" value="N4_N6_ade-DNA_methylase"/>
</dbReference>
<gene>
    <name evidence="8" type="ORF">WDJ50_15615</name>
</gene>